<dbReference type="Pfam" id="PF07584">
    <property type="entry name" value="BatA"/>
    <property type="match status" value="1"/>
</dbReference>
<accession>A0A0S2KBM9</accession>
<dbReference type="CDD" id="cd00198">
    <property type="entry name" value="vWFA"/>
    <property type="match status" value="1"/>
</dbReference>
<dbReference type="InterPro" id="IPR036465">
    <property type="entry name" value="vWFA_dom_sf"/>
</dbReference>
<feature type="domain" description="VWFA" evidence="2">
    <location>
        <begin position="93"/>
        <end position="270"/>
    </location>
</feature>
<reference evidence="3 4" key="1">
    <citation type="submission" date="2015-11" db="EMBL/GenBank/DDBJ databases">
        <authorList>
            <person name="Zhang Y."/>
            <person name="Guo Z."/>
        </authorList>
    </citation>
    <scope>NUCLEOTIDE SEQUENCE [LARGE SCALE GENOMIC DNA]</scope>
    <source>
        <strain evidence="3 4">KCTC 32221</strain>
    </source>
</reference>
<keyword evidence="1" id="KW-0812">Transmembrane</keyword>
<keyword evidence="1" id="KW-0472">Membrane</keyword>
<dbReference type="SMART" id="SM00327">
    <property type="entry name" value="VWA"/>
    <property type="match status" value="1"/>
</dbReference>
<evidence type="ECO:0000313" key="4">
    <source>
        <dbReference type="Proteomes" id="UP000065641"/>
    </source>
</evidence>
<dbReference type="Gene3D" id="3.40.50.410">
    <property type="entry name" value="von Willebrand factor, type A domain"/>
    <property type="match status" value="1"/>
</dbReference>
<dbReference type="OrthoDB" id="7052926at2"/>
<dbReference type="Proteomes" id="UP000065641">
    <property type="component" value="Chromosome"/>
</dbReference>
<protein>
    <recommendedName>
        <fullName evidence="2">VWFA domain-containing protein</fullName>
    </recommendedName>
</protein>
<dbReference type="SUPFAM" id="SSF52317">
    <property type="entry name" value="Class I glutamine amidotransferase-like"/>
    <property type="match status" value="1"/>
</dbReference>
<keyword evidence="4" id="KW-1185">Reference proteome</keyword>
<dbReference type="KEGG" id="pspi:PS2015_1039"/>
<evidence type="ECO:0000259" key="2">
    <source>
        <dbReference type="PROSITE" id="PS50234"/>
    </source>
</evidence>
<dbReference type="PANTHER" id="PTHR37464:SF1">
    <property type="entry name" value="BLL2463 PROTEIN"/>
    <property type="match status" value="1"/>
</dbReference>
<dbReference type="InterPro" id="IPR002035">
    <property type="entry name" value="VWF_A"/>
</dbReference>
<dbReference type="InterPro" id="IPR029062">
    <property type="entry name" value="Class_I_gatase-like"/>
</dbReference>
<dbReference type="STRING" id="1249552.PS2015_1039"/>
<dbReference type="InterPro" id="IPR011933">
    <property type="entry name" value="Double_TM_dom"/>
</dbReference>
<dbReference type="Pfam" id="PF13519">
    <property type="entry name" value="VWA_2"/>
    <property type="match status" value="1"/>
</dbReference>
<evidence type="ECO:0000256" key="1">
    <source>
        <dbReference type="SAM" id="Phobius"/>
    </source>
</evidence>
<feature type="transmembrane region" description="Helical" evidence="1">
    <location>
        <begin position="651"/>
        <end position="670"/>
    </location>
</feature>
<evidence type="ECO:0000313" key="3">
    <source>
        <dbReference type="EMBL" id="ALO45704.1"/>
    </source>
</evidence>
<feature type="transmembrane region" description="Helical" evidence="1">
    <location>
        <begin position="56"/>
        <end position="78"/>
    </location>
</feature>
<dbReference type="NCBIfam" id="TIGR02226">
    <property type="entry name" value="two_anch"/>
    <property type="match status" value="1"/>
</dbReference>
<feature type="transmembrane region" description="Helical" evidence="1">
    <location>
        <begin position="6"/>
        <end position="24"/>
    </location>
</feature>
<proteinExistence type="predicted"/>
<organism evidence="3 4">
    <name type="scientific">Pseudohongiella spirulinae</name>
    <dbReference type="NCBI Taxonomy" id="1249552"/>
    <lineage>
        <taxon>Bacteria</taxon>
        <taxon>Pseudomonadati</taxon>
        <taxon>Pseudomonadota</taxon>
        <taxon>Gammaproteobacteria</taxon>
        <taxon>Pseudomonadales</taxon>
        <taxon>Pseudohongiellaceae</taxon>
        <taxon>Pseudohongiella</taxon>
    </lineage>
</organism>
<keyword evidence="1" id="KW-1133">Transmembrane helix</keyword>
<dbReference type="Gene3D" id="3.40.50.880">
    <property type="match status" value="1"/>
</dbReference>
<dbReference type="SUPFAM" id="SSF53300">
    <property type="entry name" value="vWA-like"/>
    <property type="match status" value="1"/>
</dbReference>
<dbReference type="PANTHER" id="PTHR37464">
    <property type="entry name" value="BLL2463 PROTEIN"/>
    <property type="match status" value="1"/>
</dbReference>
<dbReference type="InterPro" id="IPR024163">
    <property type="entry name" value="Aerotolerance_reg_N"/>
</dbReference>
<gene>
    <name evidence="3" type="ORF">PS2015_1039</name>
</gene>
<dbReference type="AlphaFoldDB" id="A0A0S2KBM9"/>
<dbReference type="PROSITE" id="PS50234">
    <property type="entry name" value="VWFA"/>
    <property type="match status" value="1"/>
</dbReference>
<sequence>MSFLSPLFLLGLLAAAIPVAIHLIRRENPPKVMFGSLRFLKQTTKKLILFQQIQQWLLLALRALLICLLVFAFARPFLYQGSLARLVDAEPESVVILLDTSLSMHYADRFDRARDQVLTVLNALSPADEAALVTFAGATQNVRELTSEIDSLRSFVESLESPGYDRVRFFPPLQLANDLLAQASHERRRIVLVSDFQAAGMSDALQGWMLAPGVALQGISVADERSNNLSITDVRVPEQLTAIDADQSVLVRVRSTGTVFQDRGTLTLRLNGQTVEQQPVVLQDSAEQVVTLPLALDGSGQYQGELILAGDSFDLDNRWHFSLDVMPRMQVLIVNGAPSADWYDDEAHWFSLALQGMDSSPFEVTTVQAATLTAGLISEHDAVVLLNVDEVPQSSLSALQRFVEDGGSLWFAPGDRVDAQLFNQNFSSLSPARLLTSSVLTANDYRLIADMDRRHPALSGLDVDWSTRFEGFWQTEPALDSEVLIRLDSGEPLLLEQPMASGRSMLLSSSLDLGWSNFPLQGLYLPFVHEVLTYLIQPPQRQQSWQVGDVIALDSFFDASDERAVQLREPDGREVNVTRESPFYTARMPGVVSGPDSMMFSVNIAPDAATLAAIDVAELSDAVLNPETTPVISERVRTAQLIADIEQPQRLWWWILLLVVVVLLLEGWIANRTYR</sequence>
<name>A0A0S2KBM9_9GAMM</name>
<dbReference type="EMBL" id="CP013189">
    <property type="protein sequence ID" value="ALO45704.1"/>
    <property type="molecule type" value="Genomic_DNA"/>
</dbReference>
<dbReference type="RefSeq" id="WP_058021222.1">
    <property type="nucleotide sequence ID" value="NZ_CP013189.1"/>
</dbReference>